<feature type="transmembrane region" description="Helical" evidence="9">
    <location>
        <begin position="213"/>
        <end position="234"/>
    </location>
</feature>
<dbReference type="GO" id="GO:0005886">
    <property type="term" value="C:plasma membrane"/>
    <property type="evidence" value="ECO:0007669"/>
    <property type="project" value="UniProtKB-SubCell"/>
</dbReference>
<dbReference type="PROSITE" id="PS50928">
    <property type="entry name" value="ABC_TM1"/>
    <property type="match status" value="1"/>
</dbReference>
<dbReference type="EMBL" id="DF820465">
    <property type="protein sequence ID" value="GAK57167.1"/>
    <property type="molecule type" value="Genomic_DNA"/>
</dbReference>
<dbReference type="InterPro" id="IPR000515">
    <property type="entry name" value="MetI-like"/>
</dbReference>
<feature type="domain" description="ABC transmembrane type-1" evidence="10">
    <location>
        <begin position="72"/>
        <end position="262"/>
    </location>
</feature>
<comment type="similarity">
    <text evidence="2">Belongs to the binding-protein-dependent transport system permease family. MalFG subfamily.</text>
</comment>
<dbReference type="Pfam" id="PF00528">
    <property type="entry name" value="BPD_transp_1"/>
    <property type="match status" value="1"/>
</dbReference>
<dbReference type="InterPro" id="IPR035906">
    <property type="entry name" value="MetI-like_sf"/>
</dbReference>
<dbReference type="SUPFAM" id="SSF161098">
    <property type="entry name" value="MetI-like"/>
    <property type="match status" value="1"/>
</dbReference>
<keyword evidence="3 9" id="KW-0813">Transport</keyword>
<reference evidence="11" key="1">
    <citation type="journal article" date="2015" name="PeerJ">
        <title>First genomic representation of candidate bacterial phylum KSB3 points to enhanced environmental sensing as a trigger of wastewater bulking.</title>
        <authorList>
            <person name="Sekiguchi Y."/>
            <person name="Ohashi A."/>
            <person name="Parks D.H."/>
            <person name="Yamauchi T."/>
            <person name="Tyson G.W."/>
            <person name="Hugenholtz P."/>
        </authorList>
    </citation>
    <scope>NUCLEOTIDE SEQUENCE [LARGE SCALE GENOMIC DNA]</scope>
</reference>
<evidence type="ECO:0000256" key="9">
    <source>
        <dbReference type="RuleBase" id="RU363032"/>
    </source>
</evidence>
<feature type="transmembrane region" description="Helical" evidence="9">
    <location>
        <begin position="188"/>
        <end position="207"/>
    </location>
</feature>
<feature type="transmembrane region" description="Helical" evidence="9">
    <location>
        <begin position="241"/>
        <end position="262"/>
    </location>
</feature>
<keyword evidence="12" id="KW-1185">Reference proteome</keyword>
<proteinExistence type="inferred from homology"/>
<feature type="transmembrane region" description="Helical" evidence="9">
    <location>
        <begin position="136"/>
        <end position="159"/>
    </location>
</feature>
<dbReference type="CDD" id="cd06261">
    <property type="entry name" value="TM_PBP2"/>
    <property type="match status" value="1"/>
</dbReference>
<keyword evidence="5" id="KW-0762">Sugar transport</keyword>
<dbReference type="HOGENOM" id="CLU_016047_1_2_0"/>
<evidence type="ECO:0000259" key="10">
    <source>
        <dbReference type="PROSITE" id="PS50928"/>
    </source>
</evidence>
<dbReference type="Proteomes" id="UP000030661">
    <property type="component" value="Unassembled WGS sequence"/>
</dbReference>
<keyword evidence="6 9" id="KW-0812">Transmembrane</keyword>
<dbReference type="eggNOG" id="COG0395">
    <property type="taxonomic scope" value="Bacteria"/>
</dbReference>
<dbReference type="PANTHER" id="PTHR32243">
    <property type="entry name" value="MALTOSE TRANSPORT SYSTEM PERMEASE-RELATED"/>
    <property type="match status" value="1"/>
</dbReference>
<keyword evidence="7 9" id="KW-1133">Transmembrane helix</keyword>
<dbReference type="AlphaFoldDB" id="A0A081BXW2"/>
<organism evidence="11">
    <name type="scientific">Vecturithrix granuli</name>
    <dbReference type="NCBI Taxonomy" id="1499967"/>
    <lineage>
        <taxon>Bacteria</taxon>
        <taxon>Candidatus Moduliflexota</taxon>
        <taxon>Candidatus Vecturitrichia</taxon>
        <taxon>Candidatus Vecturitrichales</taxon>
        <taxon>Candidatus Vecturitrichaceae</taxon>
        <taxon>Candidatus Vecturithrix</taxon>
    </lineage>
</organism>
<feature type="transmembrane region" description="Helical" evidence="9">
    <location>
        <begin position="110"/>
        <end position="130"/>
    </location>
</feature>
<evidence type="ECO:0000256" key="4">
    <source>
        <dbReference type="ARBA" id="ARBA00022475"/>
    </source>
</evidence>
<evidence type="ECO:0000313" key="11">
    <source>
        <dbReference type="EMBL" id="GAK57167.1"/>
    </source>
</evidence>
<feature type="transmembrane region" description="Helical" evidence="9">
    <location>
        <begin position="76"/>
        <end position="98"/>
    </location>
</feature>
<dbReference type="Gene3D" id="1.10.3720.10">
    <property type="entry name" value="MetI-like"/>
    <property type="match status" value="1"/>
</dbReference>
<gene>
    <name evidence="11" type="ORF">U27_04132</name>
</gene>
<keyword evidence="8 9" id="KW-0472">Membrane</keyword>
<evidence type="ECO:0000256" key="6">
    <source>
        <dbReference type="ARBA" id="ARBA00022692"/>
    </source>
</evidence>
<comment type="subcellular location">
    <subcellularLocation>
        <location evidence="1 9">Cell membrane</location>
        <topology evidence="1 9">Multi-pass membrane protein</topology>
    </subcellularLocation>
</comment>
<evidence type="ECO:0000256" key="2">
    <source>
        <dbReference type="ARBA" id="ARBA00009047"/>
    </source>
</evidence>
<keyword evidence="4" id="KW-1003">Cell membrane</keyword>
<feature type="transmembrane region" description="Helical" evidence="9">
    <location>
        <begin position="12"/>
        <end position="37"/>
    </location>
</feature>
<dbReference type="PANTHER" id="PTHR32243:SF50">
    <property type="entry name" value="MALTOSE_MALTODEXTRIN TRANSPORT SYSTEM PERMEASE PROTEIN MALG"/>
    <property type="match status" value="1"/>
</dbReference>
<evidence type="ECO:0000256" key="1">
    <source>
        <dbReference type="ARBA" id="ARBA00004651"/>
    </source>
</evidence>
<evidence type="ECO:0000256" key="5">
    <source>
        <dbReference type="ARBA" id="ARBA00022597"/>
    </source>
</evidence>
<evidence type="ECO:0000256" key="7">
    <source>
        <dbReference type="ARBA" id="ARBA00022989"/>
    </source>
</evidence>
<dbReference type="GO" id="GO:0055085">
    <property type="term" value="P:transmembrane transport"/>
    <property type="evidence" value="ECO:0007669"/>
    <property type="project" value="InterPro"/>
</dbReference>
<name>A0A081BXW2_VECG1</name>
<evidence type="ECO:0000313" key="12">
    <source>
        <dbReference type="Proteomes" id="UP000030661"/>
    </source>
</evidence>
<evidence type="ECO:0000256" key="3">
    <source>
        <dbReference type="ARBA" id="ARBA00022448"/>
    </source>
</evidence>
<evidence type="ECO:0000256" key="8">
    <source>
        <dbReference type="ARBA" id="ARBA00023136"/>
    </source>
</evidence>
<protein>
    <submittedName>
        <fullName evidence="11">Putative transmembrane component of ABC transporter</fullName>
    </submittedName>
</protein>
<dbReference type="STRING" id="1499967.U27_04132"/>
<dbReference type="InterPro" id="IPR050901">
    <property type="entry name" value="BP-dep_ABC_trans_perm"/>
</dbReference>
<accession>A0A081BXW2</accession>
<sequence>MSVRKRVLLKKFLLIIASVAVFFVILLPPILLLLTSIKTELDALSFPPKWIFQPTLKNYIEIVDTSPLVAYGVNSLIVASLNTAACLIIGSLAAYGLARFRFRGSDDLAFWFLSVRMMPPVAGIIPIYIIMKNLRLLDTVWCLIIAYLTFNLPFVIWMLKGFFEEIPREVEESALIDGCSEFGVYSKIALPLIAPGLAATAILAFIFSWNEFLFALILTGTRAVTLPVGIIGFMKETGINWGYMTAGGVLALIPVILFVMFVQKHLVKGLTLGAIK</sequence>